<evidence type="ECO:0000256" key="2">
    <source>
        <dbReference type="ARBA" id="ARBA00022692"/>
    </source>
</evidence>
<dbReference type="GO" id="GO:0016020">
    <property type="term" value="C:membrane"/>
    <property type="evidence" value="ECO:0007669"/>
    <property type="project" value="UniProtKB-SubCell"/>
</dbReference>
<evidence type="ECO:0000256" key="5">
    <source>
        <dbReference type="ARBA" id="ARBA00038359"/>
    </source>
</evidence>
<dbReference type="Pfam" id="PF20684">
    <property type="entry name" value="Fung_rhodopsin"/>
    <property type="match status" value="1"/>
</dbReference>
<keyword evidence="3 7" id="KW-1133">Transmembrane helix</keyword>
<evidence type="ECO:0000256" key="4">
    <source>
        <dbReference type="ARBA" id="ARBA00023136"/>
    </source>
</evidence>
<proteinExistence type="inferred from homology"/>
<feature type="domain" description="Rhodopsin" evidence="8">
    <location>
        <begin position="49"/>
        <end position="284"/>
    </location>
</feature>
<keyword evidence="4 7" id="KW-0472">Membrane</keyword>
<dbReference type="InterPro" id="IPR049326">
    <property type="entry name" value="Rhodopsin_dom_fungi"/>
</dbReference>
<comment type="caution">
    <text evidence="9">The sequence shown here is derived from an EMBL/GenBank/DDBJ whole genome shotgun (WGS) entry which is preliminary data.</text>
</comment>
<evidence type="ECO:0000256" key="6">
    <source>
        <dbReference type="SAM" id="MobiDB-lite"/>
    </source>
</evidence>
<feature type="compositionally biased region" description="Polar residues" evidence="6">
    <location>
        <begin position="378"/>
        <end position="389"/>
    </location>
</feature>
<dbReference type="InterPro" id="IPR052337">
    <property type="entry name" value="SAT4-like"/>
</dbReference>
<feature type="transmembrane region" description="Helical" evidence="7">
    <location>
        <begin position="32"/>
        <end position="53"/>
    </location>
</feature>
<evidence type="ECO:0000259" key="8">
    <source>
        <dbReference type="Pfam" id="PF20684"/>
    </source>
</evidence>
<feature type="transmembrane region" description="Helical" evidence="7">
    <location>
        <begin position="142"/>
        <end position="164"/>
    </location>
</feature>
<feature type="transmembrane region" description="Helical" evidence="7">
    <location>
        <begin position="107"/>
        <end position="130"/>
    </location>
</feature>
<dbReference type="AlphaFoldDB" id="A0AAN7UXF2"/>
<evidence type="ECO:0000313" key="10">
    <source>
        <dbReference type="Proteomes" id="UP001305414"/>
    </source>
</evidence>
<feature type="transmembrane region" description="Helical" evidence="7">
    <location>
        <begin position="184"/>
        <end position="209"/>
    </location>
</feature>
<dbReference type="Proteomes" id="UP001305414">
    <property type="component" value="Unassembled WGS sequence"/>
</dbReference>
<comment type="similarity">
    <text evidence="5">Belongs to the SAT4 family.</text>
</comment>
<feature type="transmembrane region" description="Helical" evidence="7">
    <location>
        <begin position="259"/>
        <end position="280"/>
    </location>
</feature>
<gene>
    <name evidence="9" type="ORF">RRF57_010633</name>
</gene>
<sequence length="389" mass="43285">MVQLDITMGFELSQHELEWQYEHRHETRVPGLIMACVCTAVASVVIVGLRLLSRRLLHGRLHLDASDWFLLVAWMSFAAVNISWAVGTKFGIGRHALVVTDIRKVQIISVVGEVAYTFANTFVKFSALALYARTFPGQKFRYCVWGVALVVFGWGMSGSIVTIFQCKSIDYVWRPNTRDFCINLSVRNLVSGILNVVTDIIIMAMVIPLVWNHKVMGQERWLVLSTFAVGISAWILGIVRLPFSIKVGTSDRTWDAAPAVIVSLLEIVVGMLAVSMPTYLPLYKHIFRGGGCRRSDGSRVCSYKETLHIGLYGKGTHNAVNVTSPGTHMGCDHGGISVTNHIELIRHANESGQWVRVTDDEEEELCEPTKREAHENESSASVVTKSQIV</sequence>
<dbReference type="PANTHER" id="PTHR33048:SF47">
    <property type="entry name" value="INTEGRAL MEMBRANE PROTEIN-RELATED"/>
    <property type="match status" value="1"/>
</dbReference>
<dbReference type="PANTHER" id="PTHR33048">
    <property type="entry name" value="PTH11-LIKE INTEGRAL MEMBRANE PROTEIN (AFU_ORTHOLOGUE AFUA_5G11245)"/>
    <property type="match status" value="1"/>
</dbReference>
<evidence type="ECO:0000256" key="1">
    <source>
        <dbReference type="ARBA" id="ARBA00004141"/>
    </source>
</evidence>
<keyword evidence="10" id="KW-1185">Reference proteome</keyword>
<organism evidence="9 10">
    <name type="scientific">Xylaria bambusicola</name>
    <dbReference type="NCBI Taxonomy" id="326684"/>
    <lineage>
        <taxon>Eukaryota</taxon>
        <taxon>Fungi</taxon>
        <taxon>Dikarya</taxon>
        <taxon>Ascomycota</taxon>
        <taxon>Pezizomycotina</taxon>
        <taxon>Sordariomycetes</taxon>
        <taxon>Xylariomycetidae</taxon>
        <taxon>Xylariales</taxon>
        <taxon>Xylariaceae</taxon>
        <taxon>Xylaria</taxon>
    </lineage>
</organism>
<comment type="subcellular location">
    <subcellularLocation>
        <location evidence="1">Membrane</location>
        <topology evidence="1">Multi-pass membrane protein</topology>
    </subcellularLocation>
</comment>
<accession>A0AAN7UXF2</accession>
<feature type="transmembrane region" description="Helical" evidence="7">
    <location>
        <begin position="221"/>
        <end position="239"/>
    </location>
</feature>
<reference evidence="9 10" key="1">
    <citation type="submission" date="2023-10" db="EMBL/GenBank/DDBJ databases">
        <title>Draft genome sequence of Xylaria bambusicola isolate GMP-LS, the root and basal stem rot pathogen of sugarcane in Indonesia.</title>
        <authorList>
            <person name="Selvaraj P."/>
            <person name="Muralishankar V."/>
            <person name="Muruganantham S."/>
            <person name="Sp S."/>
            <person name="Haryani S."/>
            <person name="Lau K.J.X."/>
            <person name="Naqvi N.I."/>
        </authorList>
    </citation>
    <scope>NUCLEOTIDE SEQUENCE [LARGE SCALE GENOMIC DNA]</scope>
    <source>
        <strain evidence="9">GMP-LS</strain>
    </source>
</reference>
<evidence type="ECO:0000256" key="3">
    <source>
        <dbReference type="ARBA" id="ARBA00022989"/>
    </source>
</evidence>
<feature type="region of interest" description="Disordered" evidence="6">
    <location>
        <begin position="369"/>
        <end position="389"/>
    </location>
</feature>
<protein>
    <recommendedName>
        <fullName evidence="8">Rhodopsin domain-containing protein</fullName>
    </recommendedName>
</protein>
<keyword evidence="2 7" id="KW-0812">Transmembrane</keyword>
<evidence type="ECO:0000256" key="7">
    <source>
        <dbReference type="SAM" id="Phobius"/>
    </source>
</evidence>
<name>A0AAN7UXF2_9PEZI</name>
<evidence type="ECO:0000313" key="9">
    <source>
        <dbReference type="EMBL" id="KAK5634921.1"/>
    </source>
</evidence>
<feature type="transmembrane region" description="Helical" evidence="7">
    <location>
        <begin position="65"/>
        <end position="87"/>
    </location>
</feature>
<dbReference type="EMBL" id="JAWHQM010000046">
    <property type="protein sequence ID" value="KAK5634921.1"/>
    <property type="molecule type" value="Genomic_DNA"/>
</dbReference>